<feature type="transmembrane region" description="Helical" evidence="2">
    <location>
        <begin position="23"/>
        <end position="48"/>
    </location>
</feature>
<feature type="transmembrane region" description="Helical" evidence="2">
    <location>
        <begin position="388"/>
        <end position="411"/>
    </location>
</feature>
<dbReference type="Pfam" id="PF07690">
    <property type="entry name" value="MFS_1"/>
    <property type="match status" value="1"/>
</dbReference>
<dbReference type="Proteomes" id="UP001634394">
    <property type="component" value="Unassembled WGS sequence"/>
</dbReference>
<feature type="transmembrane region" description="Helical" evidence="2">
    <location>
        <begin position="93"/>
        <end position="112"/>
    </location>
</feature>
<reference evidence="3 4" key="1">
    <citation type="submission" date="2024-11" db="EMBL/GenBank/DDBJ databases">
        <title>Chromosome-level genome assembly of the freshwater bivalve Anodonta woodiana.</title>
        <authorList>
            <person name="Chen X."/>
        </authorList>
    </citation>
    <scope>NUCLEOTIDE SEQUENCE [LARGE SCALE GENOMIC DNA]</scope>
    <source>
        <strain evidence="3">MN2024</strain>
        <tissue evidence="3">Gills</tissue>
    </source>
</reference>
<protein>
    <submittedName>
        <fullName evidence="3">Uncharacterized protein</fullName>
    </submittedName>
</protein>
<evidence type="ECO:0000256" key="1">
    <source>
        <dbReference type="SAM" id="MobiDB-lite"/>
    </source>
</evidence>
<evidence type="ECO:0000313" key="3">
    <source>
        <dbReference type="EMBL" id="KAL3847658.1"/>
    </source>
</evidence>
<feature type="transmembrane region" description="Helical" evidence="2">
    <location>
        <begin position="477"/>
        <end position="499"/>
    </location>
</feature>
<organism evidence="3 4">
    <name type="scientific">Sinanodonta woodiana</name>
    <name type="common">Chinese pond mussel</name>
    <name type="synonym">Anodonta woodiana</name>
    <dbReference type="NCBI Taxonomy" id="1069815"/>
    <lineage>
        <taxon>Eukaryota</taxon>
        <taxon>Metazoa</taxon>
        <taxon>Spiralia</taxon>
        <taxon>Lophotrochozoa</taxon>
        <taxon>Mollusca</taxon>
        <taxon>Bivalvia</taxon>
        <taxon>Autobranchia</taxon>
        <taxon>Heteroconchia</taxon>
        <taxon>Palaeoheterodonta</taxon>
        <taxon>Unionida</taxon>
        <taxon>Unionoidea</taxon>
        <taxon>Unionidae</taxon>
        <taxon>Unioninae</taxon>
        <taxon>Sinanodonta</taxon>
    </lineage>
</organism>
<dbReference type="InterPro" id="IPR036259">
    <property type="entry name" value="MFS_trans_sf"/>
</dbReference>
<feature type="transmembrane region" description="Helical" evidence="2">
    <location>
        <begin position="150"/>
        <end position="170"/>
    </location>
</feature>
<dbReference type="InterPro" id="IPR011701">
    <property type="entry name" value="MFS"/>
</dbReference>
<proteinExistence type="predicted"/>
<dbReference type="AlphaFoldDB" id="A0ABD3UGK2"/>
<feature type="transmembrane region" description="Helical" evidence="2">
    <location>
        <begin position="319"/>
        <end position="342"/>
    </location>
</feature>
<feature type="region of interest" description="Disordered" evidence="1">
    <location>
        <begin position="527"/>
        <end position="549"/>
    </location>
</feature>
<evidence type="ECO:0000313" key="4">
    <source>
        <dbReference type="Proteomes" id="UP001634394"/>
    </source>
</evidence>
<keyword evidence="2" id="KW-0472">Membrane</keyword>
<feature type="transmembrane region" description="Helical" evidence="2">
    <location>
        <begin position="446"/>
        <end position="465"/>
    </location>
</feature>
<keyword evidence="2" id="KW-1133">Transmembrane helix</keyword>
<feature type="transmembrane region" description="Helical" evidence="2">
    <location>
        <begin position="60"/>
        <end position="81"/>
    </location>
</feature>
<accession>A0ABD3UGK2</accession>
<keyword evidence="4" id="KW-1185">Reference proteome</keyword>
<feature type="transmembrane region" description="Helical" evidence="2">
    <location>
        <begin position="354"/>
        <end position="376"/>
    </location>
</feature>
<dbReference type="EMBL" id="JBJQND010000016">
    <property type="protein sequence ID" value="KAL3847658.1"/>
    <property type="molecule type" value="Genomic_DNA"/>
</dbReference>
<dbReference type="Gene3D" id="1.20.1250.20">
    <property type="entry name" value="MFS general substrate transporter like domains"/>
    <property type="match status" value="1"/>
</dbReference>
<name>A0ABD3UGK2_SINWO</name>
<keyword evidence="2" id="KW-0812">Transmembrane</keyword>
<sequence>MSESKAGTMSDQVRGQVPIDRGWAWVIVLGYFVSTFCMVGIAKSFGILMQEFIILFDVPVAYAALVMGVSGAVYTLSAPICIACGELFTQRKVVMLGGLIGALGLSLSAFLINIEFLIFTFGGLYGFGNACIFGNGLIMLGNYFSKYRSIANGIGLSGASVGQFAVPPLLQFFLDTYGLKGTLLLLGAIYFHVVACGAVYRPLTFYMQRRRSRKERGKKASVEHKQNIVVGERGDTPLIQNDLNKKQVINMSEEGSAFHRHHVASTGSVVFGSTDSLHQSAVDIGHPSKDDETKGSKGKKPFCQRLLSHLASFKVLKNYVVVFFTLVSFLLFFGHFNFILFLPLSAESNGIHRYWRALLISIAGICDLIGRILVGILGDSNKLARYKILAVCTGISGINILMYEIATVYWWKAMHVGIYGFFGGAYVAILTPVLIDFVGLMLMPPVLSVVLFIQGFGAAIGQPVLGKIHDDAHSYRAVNFLVAASMMVGTLVLVLYPFVKRIQEKREKGKKPARELTEKIVKITSDSEGNMNLKGNDMDSEPQLDDDRV</sequence>
<feature type="transmembrane region" description="Helical" evidence="2">
    <location>
        <begin position="417"/>
        <end position="439"/>
    </location>
</feature>
<feature type="transmembrane region" description="Helical" evidence="2">
    <location>
        <begin position="182"/>
        <end position="203"/>
    </location>
</feature>
<dbReference type="SUPFAM" id="SSF103473">
    <property type="entry name" value="MFS general substrate transporter"/>
    <property type="match status" value="1"/>
</dbReference>
<feature type="transmembrane region" description="Helical" evidence="2">
    <location>
        <begin position="118"/>
        <end position="138"/>
    </location>
</feature>
<dbReference type="InterPro" id="IPR050327">
    <property type="entry name" value="Proton-linked_MCT"/>
</dbReference>
<evidence type="ECO:0000256" key="2">
    <source>
        <dbReference type="SAM" id="Phobius"/>
    </source>
</evidence>
<dbReference type="PANTHER" id="PTHR11360:SF284">
    <property type="entry name" value="EG:103B4.3 PROTEIN-RELATED"/>
    <property type="match status" value="1"/>
</dbReference>
<feature type="compositionally biased region" description="Acidic residues" evidence="1">
    <location>
        <begin position="538"/>
        <end position="549"/>
    </location>
</feature>
<gene>
    <name evidence="3" type="ORF">ACJMK2_018559</name>
</gene>
<comment type="caution">
    <text evidence="3">The sequence shown here is derived from an EMBL/GenBank/DDBJ whole genome shotgun (WGS) entry which is preliminary data.</text>
</comment>
<dbReference type="PANTHER" id="PTHR11360">
    <property type="entry name" value="MONOCARBOXYLATE TRANSPORTER"/>
    <property type="match status" value="1"/>
</dbReference>